<keyword evidence="1" id="KW-0548">Nucleotidyltransferase</keyword>
<dbReference type="EC" id="2.7.7.19" evidence="1"/>
<accession>A0ACB7VFF3</accession>
<organism evidence="1 2">
    <name type="scientific">Dioscorea alata</name>
    <name type="common">Purple yam</name>
    <dbReference type="NCBI Taxonomy" id="55571"/>
    <lineage>
        <taxon>Eukaryota</taxon>
        <taxon>Viridiplantae</taxon>
        <taxon>Streptophyta</taxon>
        <taxon>Embryophyta</taxon>
        <taxon>Tracheophyta</taxon>
        <taxon>Spermatophyta</taxon>
        <taxon>Magnoliopsida</taxon>
        <taxon>Liliopsida</taxon>
        <taxon>Dioscoreales</taxon>
        <taxon>Dioscoreaceae</taxon>
        <taxon>Dioscorea</taxon>
    </lineage>
</organism>
<evidence type="ECO:0000313" key="2">
    <source>
        <dbReference type="Proteomes" id="UP000827976"/>
    </source>
</evidence>
<protein>
    <submittedName>
        <fullName evidence="1">Polynucleotide adenylyltransferase protein</fullName>
        <ecNumber evidence="1">2.7.7.19</ecNumber>
    </submittedName>
</protein>
<keyword evidence="1" id="KW-0808">Transferase</keyword>
<dbReference type="EMBL" id="CM037019">
    <property type="protein sequence ID" value="KAH7672503.1"/>
    <property type="molecule type" value="Genomic_DNA"/>
</dbReference>
<evidence type="ECO:0000313" key="1">
    <source>
        <dbReference type="EMBL" id="KAH7672503.1"/>
    </source>
</evidence>
<comment type="caution">
    <text evidence="1">The sequence shown here is derived from an EMBL/GenBank/DDBJ whole genome shotgun (WGS) entry which is preliminary data.</text>
</comment>
<keyword evidence="2" id="KW-1185">Reference proteome</keyword>
<reference evidence="2" key="1">
    <citation type="journal article" date="2022" name="Nat. Commun.">
        <title>Chromosome evolution and the genetic basis of agronomically important traits in greater yam.</title>
        <authorList>
            <person name="Bredeson J.V."/>
            <person name="Lyons J.B."/>
            <person name="Oniyinde I.O."/>
            <person name="Okereke N.R."/>
            <person name="Kolade O."/>
            <person name="Nnabue I."/>
            <person name="Nwadili C.O."/>
            <person name="Hribova E."/>
            <person name="Parker M."/>
            <person name="Nwogha J."/>
            <person name="Shu S."/>
            <person name="Carlson J."/>
            <person name="Kariba R."/>
            <person name="Muthemba S."/>
            <person name="Knop K."/>
            <person name="Barton G.J."/>
            <person name="Sherwood A.V."/>
            <person name="Lopez-Montes A."/>
            <person name="Asiedu R."/>
            <person name="Jamnadass R."/>
            <person name="Muchugi A."/>
            <person name="Goodstein D."/>
            <person name="Egesi C.N."/>
            <person name="Featherston J."/>
            <person name="Asfaw A."/>
            <person name="Simpson G.G."/>
            <person name="Dolezel J."/>
            <person name="Hendre P.S."/>
            <person name="Van Deynze A."/>
            <person name="Kumar P.L."/>
            <person name="Obidiegwu J.E."/>
            <person name="Bhattacharjee R."/>
            <person name="Rokhsar D.S."/>
        </authorList>
    </citation>
    <scope>NUCLEOTIDE SEQUENCE [LARGE SCALE GENOMIC DNA]</scope>
    <source>
        <strain evidence="2">cv. TDa95/00328</strain>
    </source>
</reference>
<proteinExistence type="predicted"/>
<gene>
    <name evidence="1" type="ORF">IHE45_09G059200</name>
</gene>
<dbReference type="Proteomes" id="UP000827976">
    <property type="component" value="Chromosome 9"/>
</dbReference>
<name>A0ACB7VFF3_DIOAL</name>
<sequence length="903" mass="100008">MGDLQGWLPRADGVAGELNPAPASPPAVENPHPMVIEAVRWRRAENATGAIIERIQPTRVSEDRRRAVVDYVQRLVKHFTGSEVFPFGSVPLKTYLPDGDIDLTALGMPHCEDALATEVRYVLEAEEKNKDAEFEVKDVQYINAEVKLVKCLVQNIVVDISFNQIGGLCTLCFLEKVDLVIGKKNLFKQSIILIKAWCYYESRILGAHHGLISTYALETLVLYIFHLFHSSLEGPLVVLYRFLDYYSKFDWDNYCISLHGPIPLSSLPELVAEVPENDGGELLLSKEFLRSSMDSFSVPPRPGENSPRAFMPKHLNIVDPLKENNNLGRSVSKGNFYRIRSAFTYGARKLGRILLLSEERIAEELSKFFTNTLERHGSGERPDVQDEPPFYTYGTIVDDDGFGPAPFDLRANKRKDDESTLQSPRAESYGVWEINRLKILGLDEDRGSRAQSGEHQFNHQIPVNYLQSHVKVEADGLADGNAVSRKRLTGDARDLATSRTNSSKNMAADTLKSPSNSETCLSPSSPAYYAPHHFFQPEDVVGNGPTKFGTEKYTRGFAQSDEFSILTQQDSHETESSGGTPSWISNNQGDSTSVSYIEEFTPSNWKIHQPENLSHVDIVSGSGDGNDNKSPKPTCLADLTGEFEIHYRSLLYAQSCHEFMLSGFGYPNHRSSPPPYRGKTSWDAFRRPNIYMPVNANGLVHGQPILHGHYPVSSPIAPSTYGEDLQKPRGTGTYFPNANSVNYRTYREKPTHGRGRASANILPRNRNNGRPMTPPDMSFQEKVSHDPPSPSQSPSLGLGGSGRGKPALLDIPQASRPTVKGVPQANGLVFPPDGRVELGSVPLGWSSLLEPGRRLDSVSPHSQSSASVILTPTAQKFVPSATSERPKQSYQLKDDDDFPPLSG</sequence>